<evidence type="ECO:0000256" key="2">
    <source>
        <dbReference type="RuleBase" id="RU003452"/>
    </source>
</evidence>
<name>A0A1M7XYL9_9BACT</name>
<dbReference type="Proteomes" id="UP000184603">
    <property type="component" value="Unassembled WGS sequence"/>
</dbReference>
<dbReference type="InterPro" id="IPR001447">
    <property type="entry name" value="Arylamine_N-AcTrfase"/>
</dbReference>
<organism evidence="3 4">
    <name type="scientific">Desulfopila aestuarii DSM 18488</name>
    <dbReference type="NCBI Taxonomy" id="1121416"/>
    <lineage>
        <taxon>Bacteria</taxon>
        <taxon>Pseudomonadati</taxon>
        <taxon>Thermodesulfobacteriota</taxon>
        <taxon>Desulfobulbia</taxon>
        <taxon>Desulfobulbales</taxon>
        <taxon>Desulfocapsaceae</taxon>
        <taxon>Desulfopila</taxon>
    </lineage>
</organism>
<accession>A0A1M7XYL9</accession>
<dbReference type="PRINTS" id="PR01543">
    <property type="entry name" value="ANATRNSFRASE"/>
</dbReference>
<dbReference type="GO" id="GO:0016407">
    <property type="term" value="F:acetyltransferase activity"/>
    <property type="evidence" value="ECO:0007669"/>
    <property type="project" value="InterPro"/>
</dbReference>
<dbReference type="PANTHER" id="PTHR11786:SF0">
    <property type="entry name" value="ARYLAMINE N-ACETYLTRANSFERASE 4-RELATED"/>
    <property type="match status" value="1"/>
</dbReference>
<proteinExistence type="inferred from homology"/>
<comment type="similarity">
    <text evidence="1 2">Belongs to the arylamine N-acetyltransferase family.</text>
</comment>
<reference evidence="3 4" key="1">
    <citation type="submission" date="2016-12" db="EMBL/GenBank/DDBJ databases">
        <authorList>
            <person name="Song W.-J."/>
            <person name="Kurnit D.M."/>
        </authorList>
    </citation>
    <scope>NUCLEOTIDE SEQUENCE [LARGE SCALE GENOMIC DNA]</scope>
    <source>
        <strain evidence="3 4">DSM 18488</strain>
    </source>
</reference>
<evidence type="ECO:0000313" key="4">
    <source>
        <dbReference type="Proteomes" id="UP000184603"/>
    </source>
</evidence>
<dbReference type="OrthoDB" id="7181050at2"/>
<dbReference type="RefSeq" id="WP_073612080.1">
    <property type="nucleotide sequence ID" value="NZ_FRFE01000002.1"/>
</dbReference>
<dbReference type="Pfam" id="PF00797">
    <property type="entry name" value="Acetyltransf_2"/>
    <property type="match status" value="1"/>
</dbReference>
<protein>
    <submittedName>
        <fullName evidence="3">N-hydroxyarylamine O-acetyltransferase</fullName>
    </submittedName>
</protein>
<evidence type="ECO:0000313" key="3">
    <source>
        <dbReference type="EMBL" id="SHO44133.1"/>
    </source>
</evidence>
<dbReference type="PANTHER" id="PTHR11786">
    <property type="entry name" value="N-HYDROXYARYLAMINE O-ACETYLTRANSFERASE"/>
    <property type="match status" value="1"/>
</dbReference>
<gene>
    <name evidence="3" type="ORF">SAMN02745220_00661</name>
</gene>
<dbReference type="Gene3D" id="2.40.128.150">
    <property type="entry name" value="Cysteine proteinases"/>
    <property type="match status" value="1"/>
</dbReference>
<dbReference type="InterPro" id="IPR038765">
    <property type="entry name" value="Papain-like_cys_pep_sf"/>
</dbReference>
<evidence type="ECO:0000256" key="1">
    <source>
        <dbReference type="ARBA" id="ARBA00006547"/>
    </source>
</evidence>
<keyword evidence="3" id="KW-0808">Transferase</keyword>
<dbReference type="Gene3D" id="3.30.2140.10">
    <property type="entry name" value="Arylamine N-acetyltransferase"/>
    <property type="match status" value="1"/>
</dbReference>
<dbReference type="STRING" id="1121416.SAMN02745220_00661"/>
<dbReference type="EMBL" id="FRFE01000002">
    <property type="protein sequence ID" value="SHO44133.1"/>
    <property type="molecule type" value="Genomic_DNA"/>
</dbReference>
<dbReference type="SUPFAM" id="SSF54001">
    <property type="entry name" value="Cysteine proteinases"/>
    <property type="match status" value="1"/>
</dbReference>
<sequence length="265" mass="29741">MDTCSFDRESYLKRIGHSGDVKVSEEGLETLQRGQLFHIPFENFDVLLKGSISLEPDGLFDKIVRRGRGGYCFELNGLFLAALKCFGFEARPLLARVHRSGPPMGRGHQISLISIQGRQWIADVGFGVPFPPCPLPLECNRLVQFNGQSFRLTDAGPFGIMLQHLKEAEWQNLYSFDLGHVCAGDIIYGNHYAATHPASVFTSNRVAARPTSDGDVSLFNRTLRQRTSKGEHIRELVDGPSYLDTLRTHFDITLDVSYERLPPME</sequence>
<keyword evidence="4" id="KW-1185">Reference proteome</keyword>
<dbReference type="AlphaFoldDB" id="A0A1M7XYL9"/>